<keyword evidence="5 8" id="KW-0804">Transcription</keyword>
<evidence type="ECO:0000256" key="4">
    <source>
        <dbReference type="ARBA" id="ARBA00023015"/>
    </source>
</evidence>
<evidence type="ECO:0000313" key="11">
    <source>
        <dbReference type="Proteomes" id="UP000189703"/>
    </source>
</evidence>
<feature type="region of interest" description="Disordered" evidence="9">
    <location>
        <begin position="172"/>
        <end position="216"/>
    </location>
</feature>
<keyword evidence="3 8" id="KW-0678">Repressor</keyword>
<dbReference type="OMA" id="QEQSHAT"/>
<dbReference type="RefSeq" id="XP_010254653.1">
    <property type="nucleotide sequence ID" value="XM_010256351.2"/>
</dbReference>
<dbReference type="Gene3D" id="3.10.20.90">
    <property type="entry name" value="Phosphatidylinositol 3-kinase Catalytic Subunit, Chain A, domain 1"/>
    <property type="match status" value="1"/>
</dbReference>
<keyword evidence="7 8" id="KW-0927">Auxin signaling pathway</keyword>
<evidence type="ECO:0000256" key="2">
    <source>
        <dbReference type="ARBA" id="ARBA00006728"/>
    </source>
</evidence>
<dbReference type="Proteomes" id="UP000189703">
    <property type="component" value="Unplaced"/>
</dbReference>
<evidence type="ECO:0000256" key="8">
    <source>
        <dbReference type="RuleBase" id="RU004549"/>
    </source>
</evidence>
<dbReference type="PANTHER" id="PTHR31734:SF138">
    <property type="entry name" value="AUXIN-RESPONSIVE PROTEIN IAA8"/>
    <property type="match status" value="1"/>
</dbReference>
<sequence>MSPPLLNVVERPSNVTLVPSSPSVDSSCQNVSGLRERNYMGLSDCSSVDSSAISGLSEENKSSLNLKATELRLGLPGSQSPERGSELCLLSPGKLDEKPLFPLLPSKDGICSSSQKAVVSGNKRGFSDAMDGFSEMKSAVFTEGNWMFPAAGSDSETTQSVAQGKFHVNPGLLSARSSPNSGVKPVSVKEHSGAYPGMTKEIVPPKPRPANETSHSQIGAANHNTSAPAAKAQVVGWPPIRSFRKNTLATTSKNNEEVDGKPGPGALFVKVSMDGAPYLRKVDLRTYSNYQELSSALEKMFSCFTIGQCGSHGPPGREMLSESKLRDLLHGSEYVLTYEDKDGDWMLVGDVPWEMFTDSCKRLRIMKSSDAIGLAPRAMEKCRKRN</sequence>
<evidence type="ECO:0000256" key="5">
    <source>
        <dbReference type="ARBA" id="ARBA00023163"/>
    </source>
</evidence>
<dbReference type="PANTHER" id="PTHR31734">
    <property type="entry name" value="AUXIN-RESPONSIVE PROTEIN IAA17"/>
    <property type="match status" value="1"/>
</dbReference>
<feature type="domain" description="PB1" evidence="10">
    <location>
        <begin position="266"/>
        <end position="368"/>
    </location>
</feature>
<dbReference type="AlphaFoldDB" id="A0A1U7ZZH2"/>
<dbReference type="GO" id="GO:0009734">
    <property type="term" value="P:auxin-activated signaling pathway"/>
    <property type="evidence" value="ECO:0007669"/>
    <property type="project" value="UniProtKB-UniRule"/>
</dbReference>
<evidence type="ECO:0000256" key="3">
    <source>
        <dbReference type="ARBA" id="ARBA00022491"/>
    </source>
</evidence>
<evidence type="ECO:0000256" key="7">
    <source>
        <dbReference type="ARBA" id="ARBA00023294"/>
    </source>
</evidence>
<comment type="subcellular location">
    <subcellularLocation>
        <location evidence="1 8">Nucleus</location>
    </subcellularLocation>
</comment>
<name>A0A1U7ZZH2_NELNU</name>
<protein>
    <recommendedName>
        <fullName evidence="8">Auxin-responsive protein</fullName>
    </recommendedName>
</protein>
<accession>A0A1U7ZZH2</accession>
<reference evidence="12" key="1">
    <citation type="submission" date="2025-08" db="UniProtKB">
        <authorList>
            <consortium name="RefSeq"/>
        </authorList>
    </citation>
    <scope>IDENTIFICATION</scope>
</reference>
<keyword evidence="4 8" id="KW-0805">Transcription regulation</keyword>
<evidence type="ECO:0000313" key="12">
    <source>
        <dbReference type="RefSeq" id="XP_010254653.1"/>
    </source>
</evidence>
<dbReference type="GO" id="GO:0005634">
    <property type="term" value="C:nucleus"/>
    <property type="evidence" value="ECO:0007669"/>
    <property type="project" value="UniProtKB-SubCell"/>
</dbReference>
<proteinExistence type="inferred from homology"/>
<dbReference type="SUPFAM" id="SSF54277">
    <property type="entry name" value="CAD &amp; PB1 domains"/>
    <property type="match status" value="1"/>
</dbReference>
<dbReference type="eggNOG" id="ENOG502QUQJ">
    <property type="taxonomic scope" value="Eukaryota"/>
</dbReference>
<dbReference type="InParanoid" id="A0A1U7ZZH2"/>
<keyword evidence="6 8" id="KW-0539">Nucleus</keyword>
<dbReference type="InterPro" id="IPR033389">
    <property type="entry name" value="AUX/IAA_dom"/>
</dbReference>
<evidence type="ECO:0000256" key="6">
    <source>
        <dbReference type="ARBA" id="ARBA00023242"/>
    </source>
</evidence>
<evidence type="ECO:0000259" key="10">
    <source>
        <dbReference type="PROSITE" id="PS51745"/>
    </source>
</evidence>
<dbReference type="Pfam" id="PF02309">
    <property type="entry name" value="AUX_IAA"/>
    <property type="match status" value="1"/>
</dbReference>
<organism evidence="11 12">
    <name type="scientific">Nelumbo nucifera</name>
    <name type="common">Sacred lotus</name>
    <dbReference type="NCBI Taxonomy" id="4432"/>
    <lineage>
        <taxon>Eukaryota</taxon>
        <taxon>Viridiplantae</taxon>
        <taxon>Streptophyta</taxon>
        <taxon>Embryophyta</taxon>
        <taxon>Tracheophyta</taxon>
        <taxon>Spermatophyta</taxon>
        <taxon>Magnoliopsida</taxon>
        <taxon>Proteales</taxon>
        <taxon>Nelumbonaceae</taxon>
        <taxon>Nelumbo</taxon>
    </lineage>
</organism>
<dbReference type="FunFam" id="3.10.20.90:FF:000078">
    <property type="entry name" value="Auxin-responsive protein"/>
    <property type="match status" value="1"/>
</dbReference>
<comment type="subunit">
    <text evidence="8">Homodimers and heterodimers.</text>
</comment>
<dbReference type="FunCoup" id="A0A1U7ZZH2">
    <property type="interactions" value="2164"/>
</dbReference>
<dbReference type="InterPro" id="IPR053793">
    <property type="entry name" value="PB1-like"/>
</dbReference>
<dbReference type="GeneID" id="104595570"/>
<dbReference type="GO" id="GO:0006355">
    <property type="term" value="P:regulation of DNA-templated transcription"/>
    <property type="evidence" value="ECO:0007669"/>
    <property type="project" value="InterPro"/>
</dbReference>
<dbReference type="InterPro" id="IPR003311">
    <property type="entry name" value="AUX_IAA"/>
</dbReference>
<comment type="similarity">
    <text evidence="2 8">Belongs to the Aux/IAA family.</text>
</comment>
<comment type="function">
    <text evidence="8">Aux/IAA proteins are short-lived transcriptional factors that function as repressors of early auxin response genes at low auxin concentrations.</text>
</comment>
<dbReference type="KEGG" id="nnu:104595570"/>
<evidence type="ECO:0000256" key="9">
    <source>
        <dbReference type="SAM" id="MobiDB-lite"/>
    </source>
</evidence>
<dbReference type="PROSITE" id="PS51745">
    <property type="entry name" value="PB1"/>
    <property type="match status" value="1"/>
</dbReference>
<dbReference type="OrthoDB" id="7848332at2759"/>
<dbReference type="STRING" id="4432.A0A1U7ZZH2"/>
<gene>
    <name evidence="12" type="primary">LOC104595570</name>
</gene>
<evidence type="ECO:0000256" key="1">
    <source>
        <dbReference type="ARBA" id="ARBA00004123"/>
    </source>
</evidence>
<keyword evidence="11" id="KW-1185">Reference proteome</keyword>